<dbReference type="SUPFAM" id="SSF53613">
    <property type="entry name" value="Ribokinase-like"/>
    <property type="match status" value="1"/>
</dbReference>
<sequence length="311" mass="31783">MILCCGEALIDMIPTPVASGGTAYAPHTGGAIFNTAIALGRLGAEAGLLSGVSTDGFGEMLVASLQANNVGTDHLIRSDRLTTLAIVHLSDGKAVYSFYDENSAGSAITLADLPALPDGISALYFGGISLVAEPAASAYEALMAQAAGNCTIVLDPNIRPGFITDEPAYRARLARMIAMSDVVKVSDEDLDWITPEGGTLTDRARQMCEAGPQFVVVTKGEHGVTVVSRDAELDSPAVPAAVVDTVGAGDTFNAGLMVGLSRVGLLDKASLATATIEDLRPALTLGAQAAAVTVSRAGANPPWATELEGLG</sequence>
<dbReference type="InterPro" id="IPR011611">
    <property type="entry name" value="PfkB_dom"/>
</dbReference>
<dbReference type="GO" id="GO:0016301">
    <property type="term" value="F:kinase activity"/>
    <property type="evidence" value="ECO:0007669"/>
    <property type="project" value="UniProtKB-KW"/>
</dbReference>
<evidence type="ECO:0000256" key="1">
    <source>
        <dbReference type="ARBA" id="ARBA00010688"/>
    </source>
</evidence>
<dbReference type="PANTHER" id="PTHR43085:SF1">
    <property type="entry name" value="PSEUDOURIDINE KINASE-RELATED"/>
    <property type="match status" value="1"/>
</dbReference>
<keyword evidence="3" id="KW-0547">Nucleotide-binding</keyword>
<accession>A0A061SUF6</accession>
<protein>
    <submittedName>
        <fullName evidence="7">Carbohydrate kinase</fullName>
    </submittedName>
</protein>
<dbReference type="PROSITE" id="PS00584">
    <property type="entry name" value="PFKB_KINASES_2"/>
    <property type="match status" value="1"/>
</dbReference>
<evidence type="ECO:0000256" key="2">
    <source>
        <dbReference type="ARBA" id="ARBA00022679"/>
    </source>
</evidence>
<feature type="domain" description="Carbohydrate kinase PfkB" evidence="6">
    <location>
        <begin position="2"/>
        <end position="303"/>
    </location>
</feature>
<comment type="similarity">
    <text evidence="1">Belongs to the carbohydrate kinase PfkB family.</text>
</comment>
<reference evidence="7 8" key="1">
    <citation type="journal article" date="2014" name="Genome Announc.">
        <title>Draft Genome Sequences of Two Isolates of the Roseobacter Group, Sulfitobacter sp. Strains 3SOLIMAR09 and 1FIGIMAR09, from Harbors of Mallorca Island (Mediterranean Sea).</title>
        <authorList>
            <person name="Mas-Llado M."/>
            <person name="Pina-Villalonga J.M."/>
            <person name="Brunet-Galmes I."/>
            <person name="Nogales B."/>
            <person name="Bosch R."/>
        </authorList>
    </citation>
    <scope>NUCLEOTIDE SEQUENCE [LARGE SCALE GENOMIC DNA]</scope>
    <source>
        <strain evidence="7 8">1FIGIMAR09</strain>
    </source>
</reference>
<dbReference type="Pfam" id="PF00294">
    <property type="entry name" value="PfkB"/>
    <property type="match status" value="1"/>
</dbReference>
<dbReference type="STRING" id="83219.PM02_09370"/>
<evidence type="ECO:0000313" key="7">
    <source>
        <dbReference type="EMBL" id="KAJ03104.1"/>
    </source>
</evidence>
<evidence type="ECO:0000256" key="5">
    <source>
        <dbReference type="ARBA" id="ARBA00022840"/>
    </source>
</evidence>
<dbReference type="GO" id="GO:0005524">
    <property type="term" value="F:ATP binding"/>
    <property type="evidence" value="ECO:0007669"/>
    <property type="project" value="UniProtKB-KW"/>
</dbReference>
<dbReference type="Proteomes" id="UP000027337">
    <property type="component" value="Unassembled WGS sequence"/>
</dbReference>
<dbReference type="EMBL" id="JEMU01000007">
    <property type="protein sequence ID" value="KAJ03104.1"/>
    <property type="molecule type" value="Genomic_DNA"/>
</dbReference>
<evidence type="ECO:0000256" key="4">
    <source>
        <dbReference type="ARBA" id="ARBA00022777"/>
    </source>
</evidence>
<dbReference type="eggNOG" id="COG0524">
    <property type="taxonomic scope" value="Bacteria"/>
</dbReference>
<dbReference type="InterPro" id="IPR050306">
    <property type="entry name" value="PfkB_Carbo_kinase"/>
</dbReference>
<dbReference type="RefSeq" id="WP_037907651.1">
    <property type="nucleotide sequence ID" value="NZ_JEMU01000007.1"/>
</dbReference>
<dbReference type="InterPro" id="IPR029056">
    <property type="entry name" value="Ribokinase-like"/>
</dbReference>
<dbReference type="PANTHER" id="PTHR43085">
    <property type="entry name" value="HEXOKINASE FAMILY MEMBER"/>
    <property type="match status" value="1"/>
</dbReference>
<evidence type="ECO:0000256" key="3">
    <source>
        <dbReference type="ARBA" id="ARBA00022741"/>
    </source>
</evidence>
<organism evidence="7 8">
    <name type="scientific">Sulfitobacter mediterraneus</name>
    <dbReference type="NCBI Taxonomy" id="83219"/>
    <lineage>
        <taxon>Bacteria</taxon>
        <taxon>Pseudomonadati</taxon>
        <taxon>Pseudomonadota</taxon>
        <taxon>Alphaproteobacteria</taxon>
        <taxon>Rhodobacterales</taxon>
        <taxon>Roseobacteraceae</taxon>
        <taxon>Sulfitobacter</taxon>
    </lineage>
</organism>
<dbReference type="InterPro" id="IPR002173">
    <property type="entry name" value="Carboh/pur_kinase_PfkB_CS"/>
</dbReference>
<evidence type="ECO:0000259" key="6">
    <source>
        <dbReference type="Pfam" id="PF00294"/>
    </source>
</evidence>
<keyword evidence="8" id="KW-1185">Reference proteome</keyword>
<name>A0A061SUF6_9RHOB</name>
<comment type="caution">
    <text evidence="7">The sequence shown here is derived from an EMBL/GenBank/DDBJ whole genome shotgun (WGS) entry which is preliminary data.</text>
</comment>
<dbReference type="AlphaFoldDB" id="A0A061SUF6"/>
<keyword evidence="4 7" id="KW-0418">Kinase</keyword>
<gene>
    <name evidence="7" type="ORF">PM02_09370</name>
</gene>
<dbReference type="Gene3D" id="3.40.1190.20">
    <property type="match status" value="1"/>
</dbReference>
<keyword evidence="5" id="KW-0067">ATP-binding</keyword>
<proteinExistence type="inferred from homology"/>
<evidence type="ECO:0000313" key="8">
    <source>
        <dbReference type="Proteomes" id="UP000027337"/>
    </source>
</evidence>
<dbReference type="CDD" id="cd01167">
    <property type="entry name" value="bac_FRK"/>
    <property type="match status" value="1"/>
</dbReference>
<keyword evidence="2" id="KW-0808">Transferase</keyword>